<sequence>MTLNNTIKVRKSSKRPQVQLEDNSDNERSSDEESIELDTGEIESTSKEFKKDKKMYILEKKSENDECNGYKSETTGNPGWADVMQKILQTKKPKRKKTIVLSKAKKLCDVKIKEDKKNLPFEIEKVEGDIKTEILEETEDTVQKPTIRLKERKEKSLGIRIKPSITDRERERMLQKIATKGVVQLFNAVKQQQGEINKKLSTAGPLERKREQVLKNINKSTFLDVLMGGSKSIPVDSSVKDEQQEHKKHEKQKDKGVWTVLREDFVMGTKLKDWDRKNQDEGDSSAPEDMDSDD</sequence>
<name>A0ABP1P905_XYLVO</name>
<keyword evidence="5" id="KW-1185">Reference proteome</keyword>
<feature type="compositionally biased region" description="Acidic residues" evidence="3">
    <location>
        <begin position="281"/>
        <end position="294"/>
    </location>
</feature>
<feature type="compositionally biased region" description="Acidic residues" evidence="3">
    <location>
        <begin position="32"/>
        <end position="41"/>
    </location>
</feature>
<protein>
    <recommendedName>
        <fullName evidence="2">RRP15-like protein</fullName>
    </recommendedName>
</protein>
<feature type="region of interest" description="Disordered" evidence="3">
    <location>
        <begin position="230"/>
        <end position="255"/>
    </location>
</feature>
<comment type="caution">
    <text evidence="4">The sequence shown here is derived from an EMBL/GenBank/DDBJ whole genome shotgun (WGS) entry which is preliminary data.</text>
</comment>
<evidence type="ECO:0000256" key="1">
    <source>
        <dbReference type="ARBA" id="ARBA00007462"/>
    </source>
</evidence>
<comment type="similarity">
    <text evidence="1">Belongs to the RRP15 family.</text>
</comment>
<feature type="compositionally biased region" description="Basic and acidic residues" evidence="3">
    <location>
        <begin position="271"/>
        <end position="280"/>
    </location>
</feature>
<evidence type="ECO:0000256" key="2">
    <source>
        <dbReference type="ARBA" id="ARBA00017475"/>
    </source>
</evidence>
<dbReference type="PANTHER" id="PTHR13245:SF14">
    <property type="entry name" value="RRP15-LIKE PROTEIN"/>
    <property type="match status" value="1"/>
</dbReference>
<evidence type="ECO:0000256" key="3">
    <source>
        <dbReference type="SAM" id="MobiDB-lite"/>
    </source>
</evidence>
<accession>A0ABP1P905</accession>
<gene>
    <name evidence="4" type="ORF">XYLVIOL_LOCUS9533</name>
</gene>
<dbReference type="Pfam" id="PF07890">
    <property type="entry name" value="Rrp15p"/>
    <property type="match status" value="1"/>
</dbReference>
<feature type="compositionally biased region" description="Basic and acidic residues" evidence="3">
    <location>
        <begin position="238"/>
        <end position="255"/>
    </location>
</feature>
<proteinExistence type="inferred from homology"/>
<dbReference type="EMBL" id="CAXAJV020001300">
    <property type="protein sequence ID" value="CAL7949692.1"/>
    <property type="molecule type" value="Genomic_DNA"/>
</dbReference>
<feature type="region of interest" description="Disordered" evidence="3">
    <location>
        <begin position="271"/>
        <end position="294"/>
    </location>
</feature>
<dbReference type="InterPro" id="IPR012459">
    <property type="entry name" value="Rrp15"/>
</dbReference>
<feature type="region of interest" description="Disordered" evidence="3">
    <location>
        <begin position="1"/>
        <end position="46"/>
    </location>
</feature>
<reference evidence="4 5" key="1">
    <citation type="submission" date="2024-08" db="EMBL/GenBank/DDBJ databases">
        <authorList>
            <person name="Will J Nash"/>
            <person name="Angela Man"/>
            <person name="Seanna McTaggart"/>
            <person name="Kendall Baker"/>
            <person name="Tom Barker"/>
            <person name="Leah Catchpole"/>
            <person name="Alex Durrant"/>
            <person name="Karim Gharbi"/>
            <person name="Naomi Irish"/>
            <person name="Gemy Kaithakottil"/>
            <person name="Debby Ku"/>
            <person name="Aaliyah Providence"/>
            <person name="Felix Shaw"/>
            <person name="David Swarbreck"/>
            <person name="Chris Watkins"/>
            <person name="Ann M. McCartney"/>
            <person name="Giulio Formenti"/>
            <person name="Alice Mouton"/>
            <person name="Noel Vella"/>
            <person name="Bjorn M von Reumont"/>
            <person name="Adriana Vella"/>
            <person name="Wilfried Haerty"/>
        </authorList>
    </citation>
    <scope>NUCLEOTIDE SEQUENCE [LARGE SCALE GENOMIC DNA]</scope>
</reference>
<dbReference type="PANTHER" id="PTHR13245">
    <property type="entry name" value="RRP15-LIKE PROTEIN"/>
    <property type="match status" value="1"/>
</dbReference>
<organism evidence="4 5">
    <name type="scientific">Xylocopa violacea</name>
    <name type="common">Violet carpenter bee</name>
    <name type="synonym">Apis violacea</name>
    <dbReference type="NCBI Taxonomy" id="135666"/>
    <lineage>
        <taxon>Eukaryota</taxon>
        <taxon>Metazoa</taxon>
        <taxon>Ecdysozoa</taxon>
        <taxon>Arthropoda</taxon>
        <taxon>Hexapoda</taxon>
        <taxon>Insecta</taxon>
        <taxon>Pterygota</taxon>
        <taxon>Neoptera</taxon>
        <taxon>Endopterygota</taxon>
        <taxon>Hymenoptera</taxon>
        <taxon>Apocrita</taxon>
        <taxon>Aculeata</taxon>
        <taxon>Apoidea</taxon>
        <taxon>Anthophila</taxon>
        <taxon>Apidae</taxon>
        <taxon>Xylocopa</taxon>
        <taxon>Xylocopa</taxon>
    </lineage>
</organism>
<evidence type="ECO:0000313" key="4">
    <source>
        <dbReference type="EMBL" id="CAL7949692.1"/>
    </source>
</evidence>
<dbReference type="Proteomes" id="UP001642520">
    <property type="component" value="Unassembled WGS sequence"/>
</dbReference>
<evidence type="ECO:0000313" key="5">
    <source>
        <dbReference type="Proteomes" id="UP001642520"/>
    </source>
</evidence>